<evidence type="ECO:0000256" key="2">
    <source>
        <dbReference type="ARBA" id="ARBA00012652"/>
    </source>
</evidence>
<dbReference type="Proteomes" id="UP001493487">
    <property type="component" value="Unassembled WGS sequence"/>
</dbReference>
<dbReference type="InterPro" id="IPR008902">
    <property type="entry name" value="Rhamnosid_concanavalin"/>
</dbReference>
<dbReference type="InterPro" id="IPR035398">
    <property type="entry name" value="Bac_rhamnosid_C"/>
</dbReference>
<dbReference type="InterPro" id="IPR008928">
    <property type="entry name" value="6-hairpin_glycosidase_sf"/>
</dbReference>
<dbReference type="Gene3D" id="2.60.40.10">
    <property type="entry name" value="Immunoglobulins"/>
    <property type="match status" value="1"/>
</dbReference>
<evidence type="ECO:0000259" key="7">
    <source>
        <dbReference type="Pfam" id="PF17390"/>
    </source>
</evidence>
<dbReference type="Pfam" id="PF08531">
    <property type="entry name" value="Bac_rhamnosid_N"/>
    <property type="match status" value="1"/>
</dbReference>
<dbReference type="Gene3D" id="2.60.120.260">
    <property type="entry name" value="Galactose-binding domain-like"/>
    <property type="match status" value="2"/>
</dbReference>
<feature type="domain" description="Alpha-L-rhamnosidase concanavalin-like" evidence="4">
    <location>
        <begin position="340"/>
        <end position="427"/>
    </location>
</feature>
<dbReference type="Gene3D" id="2.60.420.10">
    <property type="entry name" value="Maltose phosphorylase, domain 3"/>
    <property type="match status" value="1"/>
</dbReference>
<dbReference type="Gene3D" id="1.50.10.10">
    <property type="match status" value="1"/>
</dbReference>
<dbReference type="Pfam" id="PF05592">
    <property type="entry name" value="Bac_rhamnosid"/>
    <property type="match status" value="1"/>
</dbReference>
<proteinExistence type="predicted"/>
<sequence length="899" mass="100989">MSAAFQVINLQVEYSVNPIGIDLFQPRLSWGFESGQRMQSQFAYQVLVASSQDKLAADMADLWDSGKVITNQNCNIVYAGLPLQSGKRYYWKVRAWDANDQPSAYSDQGIWEMALLHSEDWKAQWIGVMDRDIQIWAAENTEDGLGTPLPLFRSIFHLEKEVFRAKVYICGLGHFELRLNGEKVGDHVMDPGWTNYNRSCLYTVFDVTEHVHTGNNAVGVMLGNGFYNVTGGRYAKYLGSFGDPKLILQLEVEYSDGTTKRIVSGEGWQISRGPITFSCIYGGEDYDARLEQTGWDQAGFIEDIRWRRAEVVTGPRGKLQAQNIPPMKVMKAFQPAQVKECSPGMYVYDFGQNFSGWIRMTVEGASGSKVKLTYGELLDEQGMVNQKWTKSPSYFSYTLKGEGVETWSPRFSYSGFRYIQVEGAVPDDGLAASGSQLPVLKQIEGQMIYPDVRAAGAFSCSNPLWNRIHENINWAILSNMKSVLTDCPHREKLGWLEQSHLMGPSIMYNYYVPNLYRKIVGDMSEAQLDNGLVPDIAPEYTVFEEGFRDSPEWGSAYIIANWYAYNWYGDRAMLEQHYEGTKKYVDYLTTLSSGHLLSHGLGDWCDVGSDGFPLHTPIPVTASATYYYNAVIMQKIAGIVGTTEEVQIFAELAAEIKAAFNAEFLDDRMGQYATGSQTSNAMPLALGMVPESLRVKVLENIVQDIREKGNSPSGGEVGLRFMLKALTDEDQAEIISALLNKTDHPSYGYQIMHGATTLTELWDGPTAGLSQNHFMFGHPEEWFYSSLAGIRINYETPSFHHVVIAPHIVDGIQWVKAHHDLRQGRVEVHWQLHETHILQLDVSIPVNTSATVYVPAIDTNNILESGQPLNQINEITLLRQDGKYLLLQIGSGNYRFSIV</sequence>
<dbReference type="PIRSF" id="PIRSF010631">
    <property type="entry name" value="A-rhamnsds"/>
    <property type="match status" value="1"/>
</dbReference>
<dbReference type="GO" id="GO:0016787">
    <property type="term" value="F:hydrolase activity"/>
    <property type="evidence" value="ECO:0007669"/>
    <property type="project" value="UniProtKB-KW"/>
</dbReference>
<keyword evidence="9" id="KW-1185">Reference proteome</keyword>
<comment type="caution">
    <text evidence="8">The sequence shown here is derived from an EMBL/GenBank/DDBJ whole genome shotgun (WGS) entry which is preliminary data.</text>
</comment>
<dbReference type="InterPro" id="IPR013737">
    <property type="entry name" value="Bac_rhamnosid_N"/>
</dbReference>
<evidence type="ECO:0000259" key="6">
    <source>
        <dbReference type="Pfam" id="PF17389"/>
    </source>
</evidence>
<feature type="domain" description="Bacterial alpha-L-rhamnosidase N-terminal" evidence="5">
    <location>
        <begin position="160"/>
        <end position="330"/>
    </location>
</feature>
<dbReference type="PANTHER" id="PTHR33307:SF11">
    <property type="entry name" value="ALPHA-L-RHAMNOSIDASE"/>
    <property type="match status" value="1"/>
</dbReference>
<dbReference type="InterPro" id="IPR012341">
    <property type="entry name" value="6hp_glycosidase-like_sf"/>
</dbReference>
<feature type="domain" description="Alpha-L-rhamnosidase six-hairpin glycosidase" evidence="6">
    <location>
        <begin position="454"/>
        <end position="786"/>
    </location>
</feature>
<evidence type="ECO:0000256" key="1">
    <source>
        <dbReference type="ARBA" id="ARBA00001445"/>
    </source>
</evidence>
<dbReference type="InterPro" id="IPR013783">
    <property type="entry name" value="Ig-like_fold"/>
</dbReference>
<dbReference type="InterPro" id="IPR035396">
    <property type="entry name" value="Bac_rhamnosid6H"/>
</dbReference>
<evidence type="ECO:0000259" key="4">
    <source>
        <dbReference type="Pfam" id="PF05592"/>
    </source>
</evidence>
<dbReference type="SUPFAM" id="SSF48208">
    <property type="entry name" value="Six-hairpin glycosidases"/>
    <property type="match status" value="1"/>
</dbReference>
<protein>
    <recommendedName>
        <fullName evidence="2">alpha-L-rhamnosidase</fullName>
        <ecNumber evidence="2">3.2.1.40</ecNumber>
    </recommendedName>
</protein>
<dbReference type="EMBL" id="JASKHM010000012">
    <property type="protein sequence ID" value="MEQ4484848.1"/>
    <property type="molecule type" value="Genomic_DNA"/>
</dbReference>
<dbReference type="EC" id="3.2.1.40" evidence="2"/>
<dbReference type="PANTHER" id="PTHR33307">
    <property type="entry name" value="ALPHA-RHAMNOSIDASE (EUROFUNG)"/>
    <property type="match status" value="1"/>
</dbReference>
<reference evidence="8 9" key="1">
    <citation type="journal article" date="2023" name="Genome Announc.">
        <title>Pan-Genome Analyses of the Genus Cohnella and Proposal of the Novel Species Cohnella silvisoli sp. nov., Isolated from Forest Soil.</title>
        <authorList>
            <person name="Wang C."/>
            <person name="Mao L."/>
            <person name="Bao G."/>
            <person name="Zhu H."/>
        </authorList>
    </citation>
    <scope>NUCLEOTIDE SEQUENCE [LARGE SCALE GENOMIC DNA]</scope>
    <source>
        <strain evidence="8 9">NL03-T5-1</strain>
    </source>
</reference>
<gene>
    <name evidence="8" type="ORF">QJS35_20890</name>
</gene>
<evidence type="ECO:0000256" key="3">
    <source>
        <dbReference type="ARBA" id="ARBA00022801"/>
    </source>
</evidence>
<name>A0ABV1KXT5_9BACL</name>
<evidence type="ECO:0000313" key="9">
    <source>
        <dbReference type="Proteomes" id="UP001493487"/>
    </source>
</evidence>
<organism evidence="8 9">
    <name type="scientific">Cohnella silvisoli</name>
    <dbReference type="NCBI Taxonomy" id="2873699"/>
    <lineage>
        <taxon>Bacteria</taxon>
        <taxon>Bacillati</taxon>
        <taxon>Bacillota</taxon>
        <taxon>Bacilli</taxon>
        <taxon>Bacillales</taxon>
        <taxon>Paenibacillaceae</taxon>
        <taxon>Cohnella</taxon>
    </lineage>
</organism>
<evidence type="ECO:0000259" key="5">
    <source>
        <dbReference type="Pfam" id="PF08531"/>
    </source>
</evidence>
<keyword evidence="3 8" id="KW-0378">Hydrolase</keyword>
<evidence type="ECO:0000313" key="8">
    <source>
        <dbReference type="EMBL" id="MEQ4484848.1"/>
    </source>
</evidence>
<dbReference type="Pfam" id="PF25788">
    <property type="entry name" value="Ig_Rha78A_N"/>
    <property type="match status" value="1"/>
</dbReference>
<comment type="catalytic activity">
    <reaction evidence="1">
        <text>Hydrolysis of terminal non-reducing alpha-L-rhamnose residues in alpha-L-rhamnosides.</text>
        <dbReference type="EC" id="3.2.1.40"/>
    </reaction>
</comment>
<dbReference type="Pfam" id="PF17389">
    <property type="entry name" value="Bac_rhamnosid6H"/>
    <property type="match status" value="1"/>
</dbReference>
<dbReference type="InterPro" id="IPR016007">
    <property type="entry name" value="Alpha_rhamnosid"/>
</dbReference>
<feature type="domain" description="Alpha-L-rhamnosidase C-terminal" evidence="7">
    <location>
        <begin position="794"/>
        <end position="862"/>
    </location>
</feature>
<dbReference type="RefSeq" id="WP_232187217.1">
    <property type="nucleotide sequence ID" value="NZ_JAIOAP010000011.1"/>
</dbReference>
<dbReference type="Pfam" id="PF17390">
    <property type="entry name" value="Bac_rhamnosid_C"/>
    <property type="match status" value="1"/>
</dbReference>
<accession>A0ABV1KXT5</accession>